<evidence type="ECO:0000313" key="1">
    <source>
        <dbReference type="EMBL" id="KAI3367479.1"/>
    </source>
</evidence>
<protein>
    <submittedName>
        <fullName evidence="1">Uncharacterized protein</fullName>
    </submittedName>
</protein>
<organism evidence="1 2">
    <name type="scientific">Scortum barcoo</name>
    <name type="common">barcoo grunter</name>
    <dbReference type="NCBI Taxonomy" id="214431"/>
    <lineage>
        <taxon>Eukaryota</taxon>
        <taxon>Metazoa</taxon>
        <taxon>Chordata</taxon>
        <taxon>Craniata</taxon>
        <taxon>Vertebrata</taxon>
        <taxon>Euteleostomi</taxon>
        <taxon>Actinopterygii</taxon>
        <taxon>Neopterygii</taxon>
        <taxon>Teleostei</taxon>
        <taxon>Neoteleostei</taxon>
        <taxon>Acanthomorphata</taxon>
        <taxon>Eupercaria</taxon>
        <taxon>Centrarchiformes</taxon>
        <taxon>Terapontoidei</taxon>
        <taxon>Terapontidae</taxon>
        <taxon>Scortum</taxon>
    </lineage>
</organism>
<dbReference type="Proteomes" id="UP000831701">
    <property type="component" value="Chromosome 9"/>
</dbReference>
<reference evidence="1" key="1">
    <citation type="submission" date="2022-04" db="EMBL/GenBank/DDBJ databases">
        <title>Jade perch genome.</title>
        <authorList>
            <person name="Chao B."/>
        </authorList>
    </citation>
    <scope>NUCLEOTIDE SEQUENCE</scope>
    <source>
        <strain evidence="1">CB-2022</strain>
    </source>
</reference>
<comment type="caution">
    <text evidence="1">The sequence shown here is derived from an EMBL/GenBank/DDBJ whole genome shotgun (WGS) entry which is preliminary data.</text>
</comment>
<accession>A0ACB8WIQ6</accession>
<gene>
    <name evidence="1" type="ORF">L3Q82_026204</name>
</gene>
<proteinExistence type="predicted"/>
<feature type="non-terminal residue" evidence="1">
    <location>
        <position position="1"/>
    </location>
</feature>
<dbReference type="EMBL" id="CM041539">
    <property type="protein sequence ID" value="KAI3367479.1"/>
    <property type="molecule type" value="Genomic_DNA"/>
</dbReference>
<evidence type="ECO:0000313" key="2">
    <source>
        <dbReference type="Proteomes" id="UP000831701"/>
    </source>
</evidence>
<sequence>SRIVWRHRNREVFQRQISMFSWVKQEQGGRNREGEMYQTVTEGLQSLYTKKLLPLEETYLFHDFHSPALEAADFQSKPMVLLVGQYSTGKTTFIRYLLEQDFPGMRIGPEPTTDGFIAVMYGENEGVVPGNALVVDPKKPFRKLNAFGNSFLNRFICSQMPNQVLQSISIIDTPGILSGEKQRISRGMKCVSVACLAAEDLQGGAAVCPPTVVRLSSCQPIIVIIIFTFVIIIFIFIIIFIIIIIMFIFIIIFIIIIIMFIFIIVIIITVVIEGGVRLQRHASQSGGKLSVSVGGCRNVNVVRYDFAEVLRWFGERVDRIILLFDAHKLDISDEFSEAIKAFKGQDDKIRVVLNKADQVDTQQLMRVYGALMWSLGKVINTPEVVRVYLGSFWAKPLQNTENRRLFEAESQDLFRDIQSLPRNAALRKLNDLIKRARLAKVHAYIISYLKKEMPSLFGREKKKEELIMRLPEIYTILQREHHISPGDFPNVAKMQDMLQHYDFSKFPSLKMKLIESVDKMLATKIAVLMAMIREEESKQPPAMVSGGAFEGSQDGPFGQGYGEGISAGADAEDWIVSREKHRYDEIFYMLMPINGKITGVNAKKEMMNSRLPNTVLGKIWKLADCDRDGMLDDEEFALAQHLIKIKLEGYELPTELPDHLVPPSHRKNATADALYNHSED</sequence>
<name>A0ACB8WIQ6_9TELE</name>
<keyword evidence="2" id="KW-1185">Reference proteome</keyword>